<keyword evidence="3" id="KW-1185">Reference proteome</keyword>
<reference evidence="2 3" key="1">
    <citation type="submission" date="2023-03" db="EMBL/GenBank/DDBJ databases">
        <title>Roseibium porphyridii sp. nov. and Roseibium rhodosorbium sp. nov. isolated from marine algae, Porphyridium cruentum and Rhodosorus marinus, respectively.</title>
        <authorList>
            <person name="Lee M.W."/>
            <person name="Choi B.J."/>
            <person name="Lee J.K."/>
            <person name="Choi D.G."/>
            <person name="Baek J.H."/>
            <person name="Bayburt H."/>
            <person name="Kim J.M."/>
            <person name="Han D.M."/>
            <person name="Kim K.H."/>
            <person name="Jeon C.O."/>
        </authorList>
    </citation>
    <scope>NUCLEOTIDE SEQUENCE [LARGE SCALE GENOMIC DNA]</scope>
    <source>
        <strain evidence="2 3">KMA01</strain>
    </source>
</reference>
<evidence type="ECO:0000313" key="2">
    <source>
        <dbReference type="EMBL" id="WFE89451.1"/>
    </source>
</evidence>
<evidence type="ECO:0000259" key="1">
    <source>
        <dbReference type="PROSITE" id="PS51186"/>
    </source>
</evidence>
<protein>
    <submittedName>
        <fullName evidence="2">GNAT family N-acetyltransferase</fullName>
    </submittedName>
</protein>
<dbReference type="PROSITE" id="PS51186">
    <property type="entry name" value="GNAT"/>
    <property type="match status" value="1"/>
</dbReference>
<gene>
    <name evidence="2" type="ORF">K1718_25405</name>
</gene>
<dbReference type="InterPro" id="IPR000182">
    <property type="entry name" value="GNAT_dom"/>
</dbReference>
<organism evidence="2 3">
    <name type="scientific">Roseibium porphyridii</name>
    <dbReference type="NCBI Taxonomy" id="2866279"/>
    <lineage>
        <taxon>Bacteria</taxon>
        <taxon>Pseudomonadati</taxon>
        <taxon>Pseudomonadota</taxon>
        <taxon>Alphaproteobacteria</taxon>
        <taxon>Hyphomicrobiales</taxon>
        <taxon>Stappiaceae</taxon>
        <taxon>Roseibium</taxon>
    </lineage>
</organism>
<dbReference type="Gene3D" id="3.40.630.30">
    <property type="match status" value="1"/>
</dbReference>
<dbReference type="InterPro" id="IPR051531">
    <property type="entry name" value="N-acetyltransferase"/>
</dbReference>
<dbReference type="Proteomes" id="UP001209803">
    <property type="component" value="Chromosome"/>
</dbReference>
<dbReference type="EMBL" id="CP120863">
    <property type="protein sequence ID" value="WFE89451.1"/>
    <property type="molecule type" value="Genomic_DNA"/>
</dbReference>
<sequence length="184" mass="20414">MKLPSMRTGRLSLRPVLEKDLSDLVRLIDDYDVAKMLTTVPHPYALSDARDWHGQTAVEGRDGERAFAIDKGQGLIGVVSCGKPDGTPEFGYWLARRYWGQGIMTEAGKAVLAWHFDCSPGAPVLSGALDENRASLNVLTKLGFTEIGPYRLSIRSRGETLPATRMKLEPEAFERMREGNHERG</sequence>
<dbReference type="PANTHER" id="PTHR43792">
    <property type="entry name" value="GNAT FAMILY, PUTATIVE (AFU_ORTHOLOGUE AFUA_3G00765)-RELATED-RELATED"/>
    <property type="match status" value="1"/>
</dbReference>
<name>A0ABY8F2J7_9HYPH</name>
<dbReference type="PANTHER" id="PTHR43792:SF16">
    <property type="entry name" value="N-ACETYLTRANSFERASE DOMAIN-CONTAINING PROTEIN"/>
    <property type="match status" value="1"/>
</dbReference>
<proteinExistence type="predicted"/>
<dbReference type="InterPro" id="IPR016181">
    <property type="entry name" value="Acyl_CoA_acyltransferase"/>
</dbReference>
<accession>A0ABY8F2J7</accession>
<evidence type="ECO:0000313" key="3">
    <source>
        <dbReference type="Proteomes" id="UP001209803"/>
    </source>
</evidence>
<feature type="domain" description="N-acetyltransferase" evidence="1">
    <location>
        <begin position="11"/>
        <end position="171"/>
    </location>
</feature>
<dbReference type="Pfam" id="PF13302">
    <property type="entry name" value="Acetyltransf_3"/>
    <property type="match status" value="1"/>
</dbReference>
<dbReference type="SUPFAM" id="SSF55729">
    <property type="entry name" value="Acyl-CoA N-acyltransferases (Nat)"/>
    <property type="match status" value="1"/>
</dbReference>
<dbReference type="RefSeq" id="WP_265680379.1">
    <property type="nucleotide sequence ID" value="NZ_CP120863.1"/>
</dbReference>